<feature type="domain" description="Putative host cell surface-exposed lipoprotein Ltp-like HTH region" evidence="2">
    <location>
        <begin position="59"/>
        <end position="101"/>
    </location>
</feature>
<keyword evidence="1" id="KW-0472">Membrane</keyword>
<accession>A0A0R1WAL8</accession>
<dbReference type="STRING" id="1423774.FD31_GL001762"/>
<dbReference type="Pfam" id="PF07553">
    <property type="entry name" value="Lipoprotein_Ltp"/>
    <property type="match status" value="3"/>
</dbReference>
<dbReference type="EMBL" id="AZFV01000036">
    <property type="protein sequence ID" value="KRM14581.1"/>
    <property type="molecule type" value="Genomic_DNA"/>
</dbReference>
<evidence type="ECO:0000256" key="1">
    <source>
        <dbReference type="SAM" id="Phobius"/>
    </source>
</evidence>
<gene>
    <name evidence="3" type="ORF">FD31_GL001762</name>
</gene>
<feature type="domain" description="Putative host cell surface-exposed lipoprotein Ltp-like HTH region" evidence="2">
    <location>
        <begin position="152"/>
        <end position="199"/>
    </location>
</feature>
<dbReference type="Gene3D" id="1.10.10.10">
    <property type="entry name" value="Winged helix-like DNA-binding domain superfamily/Winged helix DNA-binding domain"/>
    <property type="match status" value="3"/>
</dbReference>
<organism evidence="3 4">
    <name type="scientific">Companilactobacillus nantensis DSM 16982</name>
    <dbReference type="NCBI Taxonomy" id="1423774"/>
    <lineage>
        <taxon>Bacteria</taxon>
        <taxon>Bacillati</taxon>
        <taxon>Bacillota</taxon>
        <taxon>Bacilli</taxon>
        <taxon>Lactobacillales</taxon>
        <taxon>Lactobacillaceae</taxon>
        <taxon>Companilactobacillus</taxon>
    </lineage>
</organism>
<dbReference type="AlphaFoldDB" id="A0A0R1WAL8"/>
<proteinExistence type="predicted"/>
<evidence type="ECO:0000313" key="4">
    <source>
        <dbReference type="Proteomes" id="UP000051302"/>
    </source>
</evidence>
<keyword evidence="4" id="KW-1185">Reference proteome</keyword>
<dbReference type="InterPro" id="IPR011434">
    <property type="entry name" value="Ltp-like_HTH"/>
</dbReference>
<feature type="transmembrane region" description="Helical" evidence="1">
    <location>
        <begin position="19"/>
        <end position="38"/>
    </location>
</feature>
<dbReference type="InterPro" id="IPR036388">
    <property type="entry name" value="WH-like_DNA-bd_sf"/>
</dbReference>
<evidence type="ECO:0000259" key="2">
    <source>
        <dbReference type="Pfam" id="PF07553"/>
    </source>
</evidence>
<reference evidence="3 4" key="1">
    <citation type="journal article" date="2015" name="Genome Announc.">
        <title>Expanding the biotechnology potential of lactobacilli through comparative genomics of 213 strains and associated genera.</title>
        <authorList>
            <person name="Sun Z."/>
            <person name="Harris H.M."/>
            <person name="McCann A."/>
            <person name="Guo C."/>
            <person name="Argimon S."/>
            <person name="Zhang W."/>
            <person name="Yang X."/>
            <person name="Jeffery I.B."/>
            <person name="Cooney J.C."/>
            <person name="Kagawa T.F."/>
            <person name="Liu W."/>
            <person name="Song Y."/>
            <person name="Salvetti E."/>
            <person name="Wrobel A."/>
            <person name="Rasinkangas P."/>
            <person name="Parkhill J."/>
            <person name="Rea M.C."/>
            <person name="O'Sullivan O."/>
            <person name="Ritari J."/>
            <person name="Douillard F.P."/>
            <person name="Paul Ross R."/>
            <person name="Yang R."/>
            <person name="Briner A.E."/>
            <person name="Felis G.E."/>
            <person name="de Vos W.M."/>
            <person name="Barrangou R."/>
            <person name="Klaenhammer T.R."/>
            <person name="Caufield P.W."/>
            <person name="Cui Y."/>
            <person name="Zhang H."/>
            <person name="O'Toole P.W."/>
        </authorList>
    </citation>
    <scope>NUCLEOTIDE SEQUENCE [LARGE SCALE GENOMIC DNA]</scope>
    <source>
        <strain evidence="3 4">DSM 16982</strain>
    </source>
</reference>
<dbReference type="Proteomes" id="UP000051302">
    <property type="component" value="Unassembled WGS sequence"/>
</dbReference>
<sequence length="201" mass="22787">MEVVGLKPQKRSNLTRKQFLILSVIGLLFLIVISFALLSPKSSSNNNNEAKVTTKVPKEYKQALKHAKNYSNVMYMSKAEISKQLKSSYSINATKYALKHLKVDYNQNALKKAQEYAESQNMSQQAIHNQLITKNTFSVKQAQYAVDNLKADFNYNALVTAKKYQRDLGFSPAKIREVLISDDNESFTPAQADYAIEHLND</sequence>
<comment type="caution">
    <text evidence="3">The sequence shown here is derived from an EMBL/GenBank/DDBJ whole genome shotgun (WGS) entry which is preliminary data.</text>
</comment>
<evidence type="ECO:0000313" key="3">
    <source>
        <dbReference type="EMBL" id="KRM14581.1"/>
    </source>
</evidence>
<protein>
    <recommendedName>
        <fullName evidence="2">Putative host cell surface-exposed lipoprotein Ltp-like HTH region domain-containing protein</fullName>
    </recommendedName>
</protein>
<name>A0A0R1WAL8_9LACO</name>
<keyword evidence="1" id="KW-0812">Transmembrane</keyword>
<dbReference type="PATRIC" id="fig|1423774.3.peg.1827"/>
<keyword evidence="1" id="KW-1133">Transmembrane helix</keyword>
<feature type="domain" description="Putative host cell surface-exposed lipoprotein Ltp-like HTH region" evidence="2">
    <location>
        <begin position="104"/>
        <end position="149"/>
    </location>
</feature>